<keyword evidence="2" id="KW-0496">Mitochondrion</keyword>
<name>A0A4Y7QBF8_9AGAM</name>
<proteinExistence type="predicted"/>
<dbReference type="PANTHER" id="PTHR28133">
    <property type="entry name" value="REQUIRED FOR RESPIRATORY GROWTH PROTEIN 7, MITOCHONDRIAL"/>
    <property type="match status" value="1"/>
</dbReference>
<gene>
    <name evidence="3" type="ORF">BD410DRAFT_719125</name>
</gene>
<comment type="subcellular location">
    <subcellularLocation>
        <location evidence="1">Mitochondrion</location>
    </subcellularLocation>
</comment>
<dbReference type="Pfam" id="PF10356">
    <property type="entry name" value="RRG7"/>
    <property type="match status" value="1"/>
</dbReference>
<reference evidence="3 4" key="1">
    <citation type="submission" date="2018-06" db="EMBL/GenBank/DDBJ databases">
        <title>A transcriptomic atlas of mushroom development highlights an independent origin of complex multicellularity.</title>
        <authorList>
            <consortium name="DOE Joint Genome Institute"/>
            <person name="Krizsan K."/>
            <person name="Almasi E."/>
            <person name="Merenyi Z."/>
            <person name="Sahu N."/>
            <person name="Viragh M."/>
            <person name="Koszo T."/>
            <person name="Mondo S."/>
            <person name="Kiss B."/>
            <person name="Balint B."/>
            <person name="Kues U."/>
            <person name="Barry K."/>
            <person name="Hegedus J.C."/>
            <person name="Henrissat B."/>
            <person name="Johnson J."/>
            <person name="Lipzen A."/>
            <person name="Ohm R."/>
            <person name="Nagy I."/>
            <person name="Pangilinan J."/>
            <person name="Yan J."/>
            <person name="Xiong Y."/>
            <person name="Grigoriev I.V."/>
            <person name="Hibbett D.S."/>
            <person name="Nagy L.G."/>
        </authorList>
    </citation>
    <scope>NUCLEOTIDE SEQUENCE [LARGE SCALE GENOMIC DNA]</scope>
    <source>
        <strain evidence="3 4">SZMC22713</strain>
    </source>
</reference>
<keyword evidence="4" id="KW-1185">Reference proteome</keyword>
<dbReference type="GO" id="GO:0005739">
    <property type="term" value="C:mitochondrion"/>
    <property type="evidence" value="ECO:0007669"/>
    <property type="project" value="UniProtKB-SubCell"/>
</dbReference>
<dbReference type="PANTHER" id="PTHR28133:SF1">
    <property type="entry name" value="REQUIRED FOR RESPIRATORY GROWTH PROTEIN 7, MITOCHONDRIAL"/>
    <property type="match status" value="1"/>
</dbReference>
<accession>A0A4Y7QBF8</accession>
<dbReference type="OrthoDB" id="20734at2759"/>
<dbReference type="EMBL" id="ML170166">
    <property type="protein sequence ID" value="TDL24611.1"/>
    <property type="molecule type" value="Genomic_DNA"/>
</dbReference>
<dbReference type="VEuPathDB" id="FungiDB:BD410DRAFT_719125"/>
<evidence type="ECO:0000313" key="4">
    <source>
        <dbReference type="Proteomes" id="UP000294933"/>
    </source>
</evidence>
<dbReference type="InterPro" id="IPR011856">
    <property type="entry name" value="tRNA_endonuc-like_dom_sf"/>
</dbReference>
<evidence type="ECO:0000256" key="1">
    <source>
        <dbReference type="ARBA" id="ARBA00004173"/>
    </source>
</evidence>
<evidence type="ECO:0000256" key="2">
    <source>
        <dbReference type="ARBA" id="ARBA00023128"/>
    </source>
</evidence>
<organism evidence="3 4">
    <name type="scientific">Rickenella mellea</name>
    <dbReference type="NCBI Taxonomy" id="50990"/>
    <lineage>
        <taxon>Eukaryota</taxon>
        <taxon>Fungi</taxon>
        <taxon>Dikarya</taxon>
        <taxon>Basidiomycota</taxon>
        <taxon>Agaricomycotina</taxon>
        <taxon>Agaricomycetes</taxon>
        <taxon>Hymenochaetales</taxon>
        <taxon>Rickenellaceae</taxon>
        <taxon>Rickenella</taxon>
    </lineage>
</organism>
<dbReference type="Gene3D" id="3.40.1350.10">
    <property type="match status" value="1"/>
</dbReference>
<dbReference type="InterPro" id="IPR018828">
    <property type="entry name" value="RRG7"/>
</dbReference>
<evidence type="ECO:0000313" key="3">
    <source>
        <dbReference type="EMBL" id="TDL24611.1"/>
    </source>
</evidence>
<sequence>MHSPTIPSKSTVEKGLQFEKRSLALLQAQMSMSLHHVGGKDDGGIDLQGWWWLPPLSLHNIPFRRRLRILAQCKAEKKRMGPNYVREIEGVLHRYAHTSKPESPSEYPSHPTVGLLISESEFTKSTIVQALSSPIPLLIIHLPPLNEDSSDDVENASIGYALWNPALGGKNGLLGGEMELRWERTASGAGGRPGLWWRGAKLKSWVPPDGSLIADSHPG</sequence>
<evidence type="ECO:0008006" key="5">
    <source>
        <dbReference type="Google" id="ProtNLM"/>
    </source>
</evidence>
<dbReference type="Proteomes" id="UP000294933">
    <property type="component" value="Unassembled WGS sequence"/>
</dbReference>
<dbReference type="AlphaFoldDB" id="A0A4Y7QBF8"/>
<protein>
    <recommendedName>
        <fullName evidence="5">Restriction endonuclease type IV Mrr domain-containing protein</fullName>
    </recommendedName>
</protein>
<dbReference type="GO" id="GO:0003676">
    <property type="term" value="F:nucleic acid binding"/>
    <property type="evidence" value="ECO:0007669"/>
    <property type="project" value="InterPro"/>
</dbReference>